<dbReference type="PANTHER" id="PTHR43586">
    <property type="entry name" value="CYSTEINE DESULFURASE"/>
    <property type="match status" value="1"/>
</dbReference>
<dbReference type="SUPFAM" id="SSF53383">
    <property type="entry name" value="PLP-dependent transferases"/>
    <property type="match status" value="1"/>
</dbReference>
<evidence type="ECO:0000313" key="4">
    <source>
        <dbReference type="Proteomes" id="UP000307657"/>
    </source>
</evidence>
<organism evidence="3 4">
    <name type="scientific">Pontimicrobium aquaticum</name>
    <dbReference type="NCBI Taxonomy" id="2565367"/>
    <lineage>
        <taxon>Bacteria</taxon>
        <taxon>Pseudomonadati</taxon>
        <taxon>Bacteroidota</taxon>
        <taxon>Flavobacteriia</taxon>
        <taxon>Flavobacteriales</taxon>
        <taxon>Flavobacteriaceae</taxon>
        <taxon>Pontimicrobium</taxon>
    </lineage>
</organism>
<comment type="caution">
    <text evidence="3">The sequence shown here is derived from an EMBL/GenBank/DDBJ whole genome shotgun (WGS) entry which is preliminary data.</text>
</comment>
<dbReference type="InterPro" id="IPR000192">
    <property type="entry name" value="Aminotrans_V_dom"/>
</dbReference>
<dbReference type="RefSeq" id="WP_136840053.1">
    <property type="nucleotide sequence ID" value="NZ_SUPL01000001.1"/>
</dbReference>
<keyword evidence="4" id="KW-1185">Reference proteome</keyword>
<protein>
    <submittedName>
        <fullName evidence="3">Aminotransferase class V-fold PLP-dependent enzyme</fullName>
    </submittedName>
</protein>
<dbReference type="InterPro" id="IPR015421">
    <property type="entry name" value="PyrdxlP-dep_Trfase_major"/>
</dbReference>
<evidence type="ECO:0000259" key="2">
    <source>
        <dbReference type="Pfam" id="PF00266"/>
    </source>
</evidence>
<dbReference type="PANTHER" id="PTHR43586:SF8">
    <property type="entry name" value="CYSTEINE DESULFURASE 1, CHLOROPLASTIC"/>
    <property type="match status" value="1"/>
</dbReference>
<keyword evidence="3" id="KW-0032">Aminotransferase</keyword>
<gene>
    <name evidence="3" type="ORF">E5167_00815</name>
</gene>
<dbReference type="InterPro" id="IPR015424">
    <property type="entry name" value="PyrdxlP-dep_Trfase"/>
</dbReference>
<accession>A0A4V5LR42</accession>
<sequence length="490" mass="55392">MSTQLENYFQKFRENIVGIDQSFVSPYGKKDIIYADWTASGRLYKPIEEKMMNVIGPYVANTHTETSITGSSMTHAYHEARNIIKQHVNASKDDVLITVGTGMTGAINKFQRILGLKVSENLKEYTTVPEELRPVVFVTHMEHHSNQTSWLETIAKVEVIPCDEKGSVCMKSYKKLLNQYKDHPIKIAAVTACSNVTGIKTDYHAIAKLIHQNNGLCFVDFACSAPYVEINMHPEDDEAYLDAVMFSPHKFLGGPGASGVLIFNKKLYKNLVPDNPGGGTVSYTNPWGDHDYIDDIESREDGGTPGFLQAIKVALAIKLKDQMGVENILAREHEINDIIFDKLSKIKNLRILAGHHKDRLGVYSFYIEDAHYNLVVKLLNDYYGIQTRGGCSCAGTYGHFLLNVDLPTSKAIELKILEGCLIERPGWVRMSIHPTMTNEEIYFICDAIKDVAENFEVWSKDYEYNAIKNEFEHTQNLEIEKKITSNWFNV</sequence>
<dbReference type="Proteomes" id="UP000307657">
    <property type="component" value="Unassembled WGS sequence"/>
</dbReference>
<keyword evidence="3" id="KW-0808">Transferase</keyword>
<reference evidence="3 4" key="1">
    <citation type="submission" date="2019-04" db="EMBL/GenBank/DDBJ databases">
        <title>Lacinutrix sp. nov., isolated from marine water.</title>
        <authorList>
            <person name="Kim W."/>
        </authorList>
    </citation>
    <scope>NUCLEOTIDE SEQUENCE [LARGE SCALE GENOMIC DNA]</scope>
    <source>
        <strain evidence="3 4">CAU 1491</strain>
    </source>
</reference>
<dbReference type="OrthoDB" id="9804366at2"/>
<evidence type="ECO:0000256" key="1">
    <source>
        <dbReference type="ARBA" id="ARBA00022898"/>
    </source>
</evidence>
<keyword evidence="1" id="KW-0663">Pyridoxal phosphate</keyword>
<dbReference type="GO" id="GO:0008483">
    <property type="term" value="F:transaminase activity"/>
    <property type="evidence" value="ECO:0007669"/>
    <property type="project" value="UniProtKB-KW"/>
</dbReference>
<dbReference type="InterPro" id="IPR015422">
    <property type="entry name" value="PyrdxlP-dep_Trfase_small"/>
</dbReference>
<proteinExistence type="predicted"/>
<dbReference type="AlphaFoldDB" id="A0A4V5LR42"/>
<dbReference type="Gene3D" id="3.90.1150.10">
    <property type="entry name" value="Aspartate Aminotransferase, domain 1"/>
    <property type="match status" value="1"/>
</dbReference>
<dbReference type="EMBL" id="SUPL01000001">
    <property type="protein sequence ID" value="TJY37829.1"/>
    <property type="molecule type" value="Genomic_DNA"/>
</dbReference>
<name>A0A4V5LR42_9FLAO</name>
<dbReference type="Pfam" id="PF00266">
    <property type="entry name" value="Aminotran_5"/>
    <property type="match status" value="1"/>
</dbReference>
<feature type="domain" description="Aminotransferase class V" evidence="2">
    <location>
        <begin position="33"/>
        <end position="441"/>
    </location>
</feature>
<evidence type="ECO:0000313" key="3">
    <source>
        <dbReference type="EMBL" id="TJY37829.1"/>
    </source>
</evidence>
<dbReference type="Gene3D" id="3.40.640.10">
    <property type="entry name" value="Type I PLP-dependent aspartate aminotransferase-like (Major domain)"/>
    <property type="match status" value="1"/>
</dbReference>